<dbReference type="InterPro" id="IPR000064">
    <property type="entry name" value="NLP_P60_dom"/>
</dbReference>
<dbReference type="PANTHER" id="PTHR47359:SF3">
    <property type="entry name" value="NLP_P60 DOMAIN-CONTAINING PROTEIN-RELATED"/>
    <property type="match status" value="1"/>
</dbReference>
<evidence type="ECO:0000259" key="5">
    <source>
        <dbReference type="PROSITE" id="PS51935"/>
    </source>
</evidence>
<accession>A0ABV7LFE0</accession>
<dbReference type="PROSITE" id="PS51935">
    <property type="entry name" value="NLPC_P60"/>
    <property type="match status" value="1"/>
</dbReference>
<evidence type="ECO:0000256" key="2">
    <source>
        <dbReference type="ARBA" id="ARBA00022670"/>
    </source>
</evidence>
<dbReference type="Gene3D" id="3.90.1720.10">
    <property type="entry name" value="endopeptidase domain like (from Nostoc punctiforme)"/>
    <property type="match status" value="1"/>
</dbReference>
<proteinExistence type="inferred from homology"/>
<keyword evidence="7" id="KW-1185">Reference proteome</keyword>
<name>A0ABV7LFE0_9HYPH</name>
<evidence type="ECO:0000313" key="6">
    <source>
        <dbReference type="EMBL" id="MFC3266329.1"/>
    </source>
</evidence>
<dbReference type="EMBL" id="JBHRUV010000035">
    <property type="protein sequence ID" value="MFC3266329.1"/>
    <property type="molecule type" value="Genomic_DNA"/>
</dbReference>
<protein>
    <submittedName>
        <fullName evidence="6">NlpC/P60 family protein</fullName>
    </submittedName>
</protein>
<sequence>MDRDPRITPARPDLAAASLRGEIAAPRYAEPRRMHVRVFAAPVRRAPRRDAPLDTEALCGEAVDIYDVDDEGWAWGQLVADGYVGYLPHDDLDDGEPAASHRVAVPRTFIYPAPDIKVPPLGALPLNARVAAAQEAAAGSGAAGAAAARFLRLAGGGFVYAAHLAPLATPAPDAAAVAELFVGAPYLWGGRTALGVDCSGLVQMALWAAGVRCPRDSDMQMQATGAAPDTPRRGDLVFWRGHVGMMLDGERLIHANGHHMRVAVEPLETAAARIRAAGAGEIIALRRPAAG</sequence>
<organism evidence="6 7">
    <name type="scientific">Camelimonas abortus</name>
    <dbReference type="NCBI Taxonomy" id="1017184"/>
    <lineage>
        <taxon>Bacteria</taxon>
        <taxon>Pseudomonadati</taxon>
        <taxon>Pseudomonadota</taxon>
        <taxon>Alphaproteobacteria</taxon>
        <taxon>Hyphomicrobiales</taxon>
        <taxon>Chelatococcaceae</taxon>
        <taxon>Camelimonas</taxon>
    </lineage>
</organism>
<dbReference type="InterPro" id="IPR051794">
    <property type="entry name" value="PG_Endopeptidase_C40"/>
</dbReference>
<feature type="domain" description="NlpC/P60" evidence="5">
    <location>
        <begin position="168"/>
        <end position="289"/>
    </location>
</feature>
<dbReference type="PANTHER" id="PTHR47359">
    <property type="entry name" value="PEPTIDOGLYCAN DL-ENDOPEPTIDASE CWLO"/>
    <property type="match status" value="1"/>
</dbReference>
<evidence type="ECO:0000313" key="7">
    <source>
        <dbReference type="Proteomes" id="UP001595536"/>
    </source>
</evidence>
<dbReference type="InterPro" id="IPR038765">
    <property type="entry name" value="Papain-like_cys_pep_sf"/>
</dbReference>
<dbReference type="RefSeq" id="WP_376829546.1">
    <property type="nucleotide sequence ID" value="NZ_JBHLWR010000006.1"/>
</dbReference>
<dbReference type="Pfam" id="PF00877">
    <property type="entry name" value="NLPC_P60"/>
    <property type="match status" value="1"/>
</dbReference>
<keyword evidence="2" id="KW-0645">Protease</keyword>
<evidence type="ECO:0000256" key="4">
    <source>
        <dbReference type="ARBA" id="ARBA00022807"/>
    </source>
</evidence>
<comment type="similarity">
    <text evidence="1">Belongs to the peptidase C40 family.</text>
</comment>
<dbReference type="Proteomes" id="UP001595536">
    <property type="component" value="Unassembled WGS sequence"/>
</dbReference>
<evidence type="ECO:0000256" key="3">
    <source>
        <dbReference type="ARBA" id="ARBA00022801"/>
    </source>
</evidence>
<comment type="caution">
    <text evidence="6">The sequence shown here is derived from an EMBL/GenBank/DDBJ whole genome shotgun (WGS) entry which is preliminary data.</text>
</comment>
<dbReference type="InterPro" id="IPR041382">
    <property type="entry name" value="SH3_16"/>
</dbReference>
<dbReference type="Pfam" id="PF18348">
    <property type="entry name" value="SH3_16"/>
    <property type="match status" value="1"/>
</dbReference>
<keyword evidence="3" id="KW-0378">Hydrolase</keyword>
<evidence type="ECO:0000256" key="1">
    <source>
        <dbReference type="ARBA" id="ARBA00007074"/>
    </source>
</evidence>
<dbReference type="SUPFAM" id="SSF54001">
    <property type="entry name" value="Cysteine proteinases"/>
    <property type="match status" value="1"/>
</dbReference>
<gene>
    <name evidence="6" type="ORF">ACFOEX_08185</name>
</gene>
<keyword evidence="4" id="KW-0788">Thiol protease</keyword>
<reference evidence="7" key="1">
    <citation type="journal article" date="2019" name="Int. J. Syst. Evol. Microbiol.">
        <title>The Global Catalogue of Microorganisms (GCM) 10K type strain sequencing project: providing services to taxonomists for standard genome sequencing and annotation.</title>
        <authorList>
            <consortium name="The Broad Institute Genomics Platform"/>
            <consortium name="The Broad Institute Genome Sequencing Center for Infectious Disease"/>
            <person name="Wu L."/>
            <person name="Ma J."/>
        </authorList>
    </citation>
    <scope>NUCLEOTIDE SEQUENCE [LARGE SCALE GENOMIC DNA]</scope>
    <source>
        <strain evidence="7">CCM 7941</strain>
    </source>
</reference>